<dbReference type="GO" id="GO:0016787">
    <property type="term" value="F:hydrolase activity"/>
    <property type="evidence" value="ECO:0007669"/>
    <property type="project" value="UniProtKB-KW"/>
</dbReference>
<name>A0A381X5V5_9ZZZZ</name>
<evidence type="ECO:0000256" key="4">
    <source>
        <dbReference type="ARBA" id="ARBA00022723"/>
    </source>
</evidence>
<dbReference type="PANTHER" id="PTHR30616">
    <property type="entry name" value="UNCHARACTERIZED PROTEIN YFIH"/>
    <property type="match status" value="1"/>
</dbReference>
<reference evidence="10" key="1">
    <citation type="submission" date="2018-05" db="EMBL/GenBank/DDBJ databases">
        <authorList>
            <person name="Lanie J.A."/>
            <person name="Ng W.-L."/>
            <person name="Kazmierczak K.M."/>
            <person name="Andrzejewski T.M."/>
            <person name="Davidsen T.M."/>
            <person name="Wayne K.J."/>
            <person name="Tettelin H."/>
            <person name="Glass J.I."/>
            <person name="Rusch D."/>
            <person name="Podicherti R."/>
            <person name="Tsui H.-C.T."/>
            <person name="Winkler M.E."/>
        </authorList>
    </citation>
    <scope>NUCLEOTIDE SEQUENCE</scope>
</reference>
<evidence type="ECO:0000256" key="6">
    <source>
        <dbReference type="ARBA" id="ARBA00022833"/>
    </source>
</evidence>
<evidence type="ECO:0000256" key="5">
    <source>
        <dbReference type="ARBA" id="ARBA00022801"/>
    </source>
</evidence>
<dbReference type="NCBIfam" id="TIGR00726">
    <property type="entry name" value="peptidoglycan editing factor PgeF"/>
    <property type="match status" value="1"/>
</dbReference>
<comment type="catalytic activity">
    <reaction evidence="1">
        <text>inosine + phosphate = alpha-D-ribose 1-phosphate + hypoxanthine</text>
        <dbReference type="Rhea" id="RHEA:27646"/>
        <dbReference type="ChEBI" id="CHEBI:17368"/>
        <dbReference type="ChEBI" id="CHEBI:17596"/>
        <dbReference type="ChEBI" id="CHEBI:43474"/>
        <dbReference type="ChEBI" id="CHEBI:57720"/>
        <dbReference type="EC" id="2.4.2.1"/>
    </reaction>
    <physiologicalReaction direction="left-to-right" evidence="1">
        <dbReference type="Rhea" id="RHEA:27647"/>
    </physiologicalReaction>
</comment>
<dbReference type="EMBL" id="UINC01014023">
    <property type="protein sequence ID" value="SVA60114.1"/>
    <property type="molecule type" value="Genomic_DNA"/>
</dbReference>
<evidence type="ECO:0000256" key="8">
    <source>
        <dbReference type="ARBA" id="ARBA00048968"/>
    </source>
</evidence>
<dbReference type="AlphaFoldDB" id="A0A381X5V5"/>
<comment type="similarity">
    <text evidence="2">Belongs to the purine nucleoside phosphorylase YfiH/LACC1 family.</text>
</comment>
<keyword evidence="5" id="KW-0378">Hydrolase</keyword>
<dbReference type="InterPro" id="IPR038371">
    <property type="entry name" value="Cu_polyphenol_OxRdtase_sf"/>
</dbReference>
<protein>
    <recommendedName>
        <fullName evidence="11">Purine nucleoside phosphorylase</fullName>
    </recommendedName>
</protein>
<gene>
    <name evidence="10" type="ORF">METZ01_LOCUS112968</name>
</gene>
<dbReference type="CDD" id="cd16833">
    <property type="entry name" value="YfiH"/>
    <property type="match status" value="1"/>
</dbReference>
<dbReference type="InterPro" id="IPR003730">
    <property type="entry name" value="Cu_polyphenol_OxRdtase"/>
</dbReference>
<organism evidence="10">
    <name type="scientific">marine metagenome</name>
    <dbReference type="NCBI Taxonomy" id="408172"/>
    <lineage>
        <taxon>unclassified sequences</taxon>
        <taxon>metagenomes</taxon>
        <taxon>ecological metagenomes</taxon>
    </lineage>
</organism>
<dbReference type="Pfam" id="PF02578">
    <property type="entry name" value="Cu-oxidase_4"/>
    <property type="match status" value="1"/>
</dbReference>
<keyword evidence="3" id="KW-0808">Transferase</keyword>
<comment type="catalytic activity">
    <reaction evidence="9">
        <text>S-methyl-5'-thioadenosine + phosphate = 5-(methylsulfanyl)-alpha-D-ribose 1-phosphate + adenine</text>
        <dbReference type="Rhea" id="RHEA:11852"/>
        <dbReference type="ChEBI" id="CHEBI:16708"/>
        <dbReference type="ChEBI" id="CHEBI:17509"/>
        <dbReference type="ChEBI" id="CHEBI:43474"/>
        <dbReference type="ChEBI" id="CHEBI:58533"/>
        <dbReference type="EC" id="2.4.2.28"/>
    </reaction>
    <physiologicalReaction direction="left-to-right" evidence="9">
        <dbReference type="Rhea" id="RHEA:11853"/>
    </physiologicalReaction>
</comment>
<dbReference type="Gene3D" id="3.60.140.10">
    <property type="entry name" value="CNF1/YfiH-like putative cysteine hydrolases"/>
    <property type="match status" value="1"/>
</dbReference>
<keyword evidence="4" id="KW-0479">Metal-binding</keyword>
<keyword evidence="6" id="KW-0862">Zinc</keyword>
<dbReference type="GO" id="GO:0017061">
    <property type="term" value="F:S-methyl-5-thioadenosine phosphorylase activity"/>
    <property type="evidence" value="ECO:0007669"/>
    <property type="project" value="UniProtKB-EC"/>
</dbReference>
<evidence type="ECO:0000313" key="10">
    <source>
        <dbReference type="EMBL" id="SVA60114.1"/>
    </source>
</evidence>
<comment type="catalytic activity">
    <reaction evidence="8">
        <text>adenosine + phosphate = alpha-D-ribose 1-phosphate + adenine</text>
        <dbReference type="Rhea" id="RHEA:27642"/>
        <dbReference type="ChEBI" id="CHEBI:16335"/>
        <dbReference type="ChEBI" id="CHEBI:16708"/>
        <dbReference type="ChEBI" id="CHEBI:43474"/>
        <dbReference type="ChEBI" id="CHEBI:57720"/>
        <dbReference type="EC" id="2.4.2.1"/>
    </reaction>
    <physiologicalReaction direction="left-to-right" evidence="8">
        <dbReference type="Rhea" id="RHEA:27643"/>
    </physiologicalReaction>
</comment>
<evidence type="ECO:0000256" key="7">
    <source>
        <dbReference type="ARBA" id="ARBA00047989"/>
    </source>
</evidence>
<sequence>MEDNKLKLIRQIHSNKVEIIDQKNLNEKIVADGSITKNKNIALAIMTADCAPIFIFDLDCSFICCLHIGWKGCLNNIVKIAVKIISKITSQELIAIVGPCLSKENFEVEEKFKDVFITQDLHYENFFSIKSNQQKPHFDMRGLINYQLQSCSVNKISNVDIDTYSNEHLFFSHRRSSHLCTLPTGRLINLIGFRDVS</sequence>
<evidence type="ECO:0000256" key="2">
    <source>
        <dbReference type="ARBA" id="ARBA00007353"/>
    </source>
</evidence>
<evidence type="ECO:0008006" key="11">
    <source>
        <dbReference type="Google" id="ProtNLM"/>
    </source>
</evidence>
<evidence type="ECO:0000256" key="1">
    <source>
        <dbReference type="ARBA" id="ARBA00000553"/>
    </source>
</evidence>
<evidence type="ECO:0000256" key="9">
    <source>
        <dbReference type="ARBA" id="ARBA00049893"/>
    </source>
</evidence>
<dbReference type="GO" id="GO:0005507">
    <property type="term" value="F:copper ion binding"/>
    <property type="evidence" value="ECO:0007669"/>
    <property type="project" value="TreeGrafter"/>
</dbReference>
<evidence type="ECO:0000256" key="3">
    <source>
        <dbReference type="ARBA" id="ARBA00022679"/>
    </source>
</evidence>
<comment type="catalytic activity">
    <reaction evidence="7">
        <text>adenosine + H2O + H(+) = inosine + NH4(+)</text>
        <dbReference type="Rhea" id="RHEA:24408"/>
        <dbReference type="ChEBI" id="CHEBI:15377"/>
        <dbReference type="ChEBI" id="CHEBI:15378"/>
        <dbReference type="ChEBI" id="CHEBI:16335"/>
        <dbReference type="ChEBI" id="CHEBI:17596"/>
        <dbReference type="ChEBI" id="CHEBI:28938"/>
        <dbReference type="EC" id="3.5.4.4"/>
    </reaction>
    <physiologicalReaction direction="left-to-right" evidence="7">
        <dbReference type="Rhea" id="RHEA:24409"/>
    </physiologicalReaction>
</comment>
<accession>A0A381X5V5</accession>
<proteinExistence type="inferred from homology"/>
<dbReference type="InterPro" id="IPR011324">
    <property type="entry name" value="Cytotoxic_necrot_fac-like_cat"/>
</dbReference>
<dbReference type="SUPFAM" id="SSF64438">
    <property type="entry name" value="CNF1/YfiH-like putative cysteine hydrolases"/>
    <property type="match status" value="1"/>
</dbReference>
<dbReference type="PANTHER" id="PTHR30616:SF2">
    <property type="entry name" value="PURINE NUCLEOSIDE PHOSPHORYLASE LACC1"/>
    <property type="match status" value="1"/>
</dbReference>